<evidence type="ECO:0000313" key="8">
    <source>
        <dbReference type="Proteomes" id="UP000070544"/>
    </source>
</evidence>
<evidence type="ECO:0000313" key="7">
    <source>
        <dbReference type="EMBL" id="KXS21095.1"/>
    </source>
</evidence>
<evidence type="ECO:0000259" key="6">
    <source>
        <dbReference type="PROSITE" id="PS51677"/>
    </source>
</evidence>
<keyword evidence="4" id="KW-0378">Hydrolase</keyword>
<name>A0A139AXA3_GONPJ</name>
<dbReference type="PANTHER" id="PTHR46471:SF2">
    <property type="entry name" value="CHITIN DEACETYLASE-RELATED"/>
    <property type="match status" value="1"/>
</dbReference>
<evidence type="ECO:0000256" key="2">
    <source>
        <dbReference type="ARBA" id="ARBA00022723"/>
    </source>
</evidence>
<gene>
    <name evidence="7" type="ORF">M427DRAFT_93727</name>
</gene>
<sequence>PPAVIKSCSVPGLVAMTFDDGPFQYTSDLLDQLDRLGVKVTFFINGRNQGDLNNPLYANLVKRAHDAGHCIGSHTWTHADLTSLTAAGIRSELEQVETFMVNTFGKKPNFMRPPYGRFNDLTVQTVKEMGYAAAVLWDQDTVGEYCSSLCLEKVQATYFVACTVTDWAHPQDTTSSVQIYRNALATTNNAT</sequence>
<keyword evidence="8" id="KW-1185">Reference proteome</keyword>
<evidence type="ECO:0000256" key="4">
    <source>
        <dbReference type="ARBA" id="ARBA00022801"/>
    </source>
</evidence>
<dbReference type="SUPFAM" id="SSF88713">
    <property type="entry name" value="Glycoside hydrolase/deacetylase"/>
    <property type="match status" value="1"/>
</dbReference>
<keyword evidence="5" id="KW-0119">Carbohydrate metabolism</keyword>
<comment type="cofactor">
    <cofactor evidence="1">
        <name>Co(2+)</name>
        <dbReference type="ChEBI" id="CHEBI:48828"/>
    </cofactor>
</comment>
<organism evidence="7 8">
    <name type="scientific">Gonapodya prolifera (strain JEL478)</name>
    <name type="common">Monoblepharis prolifera</name>
    <dbReference type="NCBI Taxonomy" id="1344416"/>
    <lineage>
        <taxon>Eukaryota</taxon>
        <taxon>Fungi</taxon>
        <taxon>Fungi incertae sedis</taxon>
        <taxon>Chytridiomycota</taxon>
        <taxon>Chytridiomycota incertae sedis</taxon>
        <taxon>Monoblepharidomycetes</taxon>
        <taxon>Monoblepharidales</taxon>
        <taxon>Gonapodyaceae</taxon>
        <taxon>Gonapodya</taxon>
    </lineage>
</organism>
<dbReference type="STRING" id="1344416.A0A139AXA3"/>
<feature type="domain" description="NodB homology" evidence="6">
    <location>
        <begin position="12"/>
        <end position="191"/>
    </location>
</feature>
<dbReference type="GO" id="GO:0016810">
    <property type="term" value="F:hydrolase activity, acting on carbon-nitrogen (but not peptide) bonds"/>
    <property type="evidence" value="ECO:0007669"/>
    <property type="project" value="InterPro"/>
</dbReference>
<dbReference type="GO" id="GO:0046872">
    <property type="term" value="F:metal ion binding"/>
    <property type="evidence" value="ECO:0007669"/>
    <property type="project" value="UniProtKB-KW"/>
</dbReference>
<dbReference type="PROSITE" id="PS51677">
    <property type="entry name" value="NODB"/>
    <property type="match status" value="1"/>
</dbReference>
<dbReference type="GO" id="GO:0005975">
    <property type="term" value="P:carbohydrate metabolic process"/>
    <property type="evidence" value="ECO:0007669"/>
    <property type="project" value="InterPro"/>
</dbReference>
<feature type="non-terminal residue" evidence="7">
    <location>
        <position position="1"/>
    </location>
</feature>
<dbReference type="PANTHER" id="PTHR46471">
    <property type="entry name" value="CHITIN DEACETYLASE"/>
    <property type="match status" value="1"/>
</dbReference>
<dbReference type="Proteomes" id="UP000070544">
    <property type="component" value="Unassembled WGS sequence"/>
</dbReference>
<evidence type="ECO:0000256" key="3">
    <source>
        <dbReference type="ARBA" id="ARBA00022729"/>
    </source>
</evidence>
<accession>A0A139AXA3</accession>
<evidence type="ECO:0000256" key="1">
    <source>
        <dbReference type="ARBA" id="ARBA00001941"/>
    </source>
</evidence>
<dbReference type="Gene3D" id="3.20.20.370">
    <property type="entry name" value="Glycoside hydrolase/deacetylase"/>
    <property type="match status" value="1"/>
</dbReference>
<dbReference type="OrthoDB" id="2145317at2759"/>
<dbReference type="InterPro" id="IPR011330">
    <property type="entry name" value="Glyco_hydro/deAcase_b/a-brl"/>
</dbReference>
<protein>
    <submittedName>
        <fullName evidence="7">Carbohydrate esterase family 4 protein</fullName>
    </submittedName>
</protein>
<dbReference type="EMBL" id="KQ965733">
    <property type="protein sequence ID" value="KXS21095.1"/>
    <property type="molecule type" value="Genomic_DNA"/>
</dbReference>
<dbReference type="Pfam" id="PF01522">
    <property type="entry name" value="Polysacc_deac_1"/>
    <property type="match status" value="1"/>
</dbReference>
<proteinExistence type="predicted"/>
<reference evidence="7 8" key="1">
    <citation type="journal article" date="2015" name="Genome Biol. Evol.">
        <title>Phylogenomic analyses indicate that early fungi evolved digesting cell walls of algal ancestors of land plants.</title>
        <authorList>
            <person name="Chang Y."/>
            <person name="Wang S."/>
            <person name="Sekimoto S."/>
            <person name="Aerts A.L."/>
            <person name="Choi C."/>
            <person name="Clum A."/>
            <person name="LaButti K.M."/>
            <person name="Lindquist E.A."/>
            <person name="Yee Ngan C."/>
            <person name="Ohm R.A."/>
            <person name="Salamov A.A."/>
            <person name="Grigoriev I.V."/>
            <person name="Spatafora J.W."/>
            <person name="Berbee M.L."/>
        </authorList>
    </citation>
    <scope>NUCLEOTIDE SEQUENCE [LARGE SCALE GENOMIC DNA]</scope>
    <source>
        <strain evidence="7 8">JEL478</strain>
    </source>
</reference>
<evidence type="ECO:0000256" key="5">
    <source>
        <dbReference type="ARBA" id="ARBA00023277"/>
    </source>
</evidence>
<dbReference type="InterPro" id="IPR002509">
    <property type="entry name" value="NODB_dom"/>
</dbReference>
<dbReference type="AlphaFoldDB" id="A0A139AXA3"/>
<keyword evidence="2" id="KW-0479">Metal-binding</keyword>
<keyword evidence="3" id="KW-0732">Signal</keyword>
<dbReference type="OMA" id="VWRIICA"/>